<gene>
    <name evidence="1" type="ORF">BJY24_000398</name>
</gene>
<keyword evidence="2" id="KW-1185">Reference proteome</keyword>
<dbReference type="AlphaFoldDB" id="A0A7W9P8M8"/>
<proteinExistence type="predicted"/>
<evidence type="ECO:0000313" key="1">
    <source>
        <dbReference type="EMBL" id="MBB5911531.1"/>
    </source>
</evidence>
<dbReference type="Proteomes" id="UP000540412">
    <property type="component" value="Unassembled WGS sequence"/>
</dbReference>
<dbReference type="RefSeq" id="WP_157185572.1">
    <property type="nucleotide sequence ID" value="NZ_JACHIT010000001.1"/>
</dbReference>
<accession>A0A7W9P8M8</accession>
<name>A0A7W9P8M8_9NOCA</name>
<protein>
    <submittedName>
        <fullName evidence="1">Uncharacterized protein</fullName>
    </submittedName>
</protein>
<reference evidence="1 2" key="1">
    <citation type="submission" date="2020-08" db="EMBL/GenBank/DDBJ databases">
        <title>Sequencing the genomes of 1000 actinobacteria strains.</title>
        <authorList>
            <person name="Klenk H.-P."/>
        </authorList>
    </citation>
    <scope>NUCLEOTIDE SEQUENCE [LARGE SCALE GENOMIC DNA]</scope>
    <source>
        <strain evidence="1 2">DSM 43582</strain>
    </source>
</reference>
<evidence type="ECO:0000313" key="2">
    <source>
        <dbReference type="Proteomes" id="UP000540412"/>
    </source>
</evidence>
<comment type="caution">
    <text evidence="1">The sequence shown here is derived from an EMBL/GenBank/DDBJ whole genome shotgun (WGS) entry which is preliminary data.</text>
</comment>
<sequence>MTPPRSIERLLHELTTRYGSVDAVFVALDRLRADPGATTVALPVVLMPSYSGRHRAA</sequence>
<organism evidence="1 2">
    <name type="scientific">Nocardia transvalensis</name>
    <dbReference type="NCBI Taxonomy" id="37333"/>
    <lineage>
        <taxon>Bacteria</taxon>
        <taxon>Bacillati</taxon>
        <taxon>Actinomycetota</taxon>
        <taxon>Actinomycetes</taxon>
        <taxon>Mycobacteriales</taxon>
        <taxon>Nocardiaceae</taxon>
        <taxon>Nocardia</taxon>
    </lineage>
</organism>
<dbReference type="EMBL" id="JACHIT010000001">
    <property type="protein sequence ID" value="MBB5911531.1"/>
    <property type="molecule type" value="Genomic_DNA"/>
</dbReference>